<reference evidence="1" key="1">
    <citation type="submission" date="2023-06" db="EMBL/GenBank/DDBJ databases">
        <title>Genome-scale phylogeny and comparative genomics of the fungal order Sordariales.</title>
        <authorList>
            <consortium name="Lawrence Berkeley National Laboratory"/>
            <person name="Hensen N."/>
            <person name="Bonometti L."/>
            <person name="Westerberg I."/>
            <person name="Brannstrom I.O."/>
            <person name="Guillou S."/>
            <person name="Cros-Aarteil S."/>
            <person name="Calhoun S."/>
            <person name="Haridas S."/>
            <person name="Kuo A."/>
            <person name="Mondo S."/>
            <person name="Pangilinan J."/>
            <person name="Riley R."/>
            <person name="Labutti K."/>
            <person name="Andreopoulos B."/>
            <person name="Lipzen A."/>
            <person name="Chen C."/>
            <person name="Yanf M."/>
            <person name="Daum C."/>
            <person name="Ng V."/>
            <person name="Clum A."/>
            <person name="Steindorff A."/>
            <person name="Ohm R."/>
            <person name="Martin F."/>
            <person name="Silar P."/>
            <person name="Natvig D."/>
            <person name="Lalanne C."/>
            <person name="Gautier V."/>
            <person name="Ament-Velasquez S.L."/>
            <person name="Kruys A."/>
            <person name="Hutchinson M.I."/>
            <person name="Powell A.J."/>
            <person name="Barry K."/>
            <person name="Miller A.N."/>
            <person name="Grigoriev I.V."/>
            <person name="Debuchy R."/>
            <person name="Gladieux P."/>
            <person name="Thoren M.H."/>
            <person name="Johannesson H."/>
        </authorList>
    </citation>
    <scope>NUCLEOTIDE SEQUENCE</scope>
    <source>
        <strain evidence="1">SMH4607-1</strain>
    </source>
</reference>
<evidence type="ECO:0000313" key="2">
    <source>
        <dbReference type="Proteomes" id="UP001172102"/>
    </source>
</evidence>
<evidence type="ECO:0000313" key="1">
    <source>
        <dbReference type="EMBL" id="KAK0730473.1"/>
    </source>
</evidence>
<comment type="caution">
    <text evidence="1">The sequence shown here is derived from an EMBL/GenBank/DDBJ whole genome shotgun (WGS) entry which is preliminary data.</text>
</comment>
<keyword evidence="2" id="KW-1185">Reference proteome</keyword>
<organism evidence="1 2">
    <name type="scientific">Lasiosphaeris hirsuta</name>
    <dbReference type="NCBI Taxonomy" id="260670"/>
    <lineage>
        <taxon>Eukaryota</taxon>
        <taxon>Fungi</taxon>
        <taxon>Dikarya</taxon>
        <taxon>Ascomycota</taxon>
        <taxon>Pezizomycotina</taxon>
        <taxon>Sordariomycetes</taxon>
        <taxon>Sordariomycetidae</taxon>
        <taxon>Sordariales</taxon>
        <taxon>Lasiosphaeriaceae</taxon>
        <taxon>Lasiosphaeris</taxon>
    </lineage>
</organism>
<sequence length="117" mass="13245">MLSFPRPNKHLTSLCLLPMPARSALQTLGEKIWIAREMTQLAYSCVTIKFPRTRPPQLSNVAAAPRRELEGQGCTTYGAKRLLAFLTIAPQTSARPREYRRRRIAYILSTPYLTVPS</sequence>
<protein>
    <submittedName>
        <fullName evidence="1">Uncharacterized protein</fullName>
    </submittedName>
</protein>
<accession>A0AA40ECM0</accession>
<dbReference type="EMBL" id="JAUKUA010000001">
    <property type="protein sequence ID" value="KAK0730473.1"/>
    <property type="molecule type" value="Genomic_DNA"/>
</dbReference>
<name>A0AA40ECM0_9PEZI</name>
<dbReference type="Proteomes" id="UP001172102">
    <property type="component" value="Unassembled WGS sequence"/>
</dbReference>
<proteinExistence type="predicted"/>
<gene>
    <name evidence="1" type="ORF">B0H67DRAFT_34609</name>
</gene>
<dbReference type="AlphaFoldDB" id="A0AA40ECM0"/>